<sequence length="115" mass="13883">MNIQIKRIYEKIDATDGKRILIDRLWPRGIKKELAQLDFWPKELTPSNTLRKWYHEDIEQHWPEFQQRYETELALQDSLVQQFQTLARQEKITLLTAAKNTEKNHAIVLKRILEQ</sequence>
<keyword evidence="2" id="KW-1185">Reference proteome</keyword>
<dbReference type="PANTHER" id="PTHR36849:SF1">
    <property type="entry name" value="CYTOPLASMIC PROTEIN"/>
    <property type="match status" value="1"/>
</dbReference>
<dbReference type="InterPro" id="IPR052552">
    <property type="entry name" value="YeaO-like"/>
</dbReference>
<proteinExistence type="predicted"/>
<gene>
    <name evidence="1" type="ORF">BBP83_13985</name>
</gene>
<dbReference type="OrthoDB" id="9790745at2"/>
<dbReference type="EMBL" id="MBDL01000002">
    <property type="protein sequence ID" value="ODA14189.1"/>
    <property type="molecule type" value="Genomic_DNA"/>
</dbReference>
<evidence type="ECO:0000313" key="1">
    <source>
        <dbReference type="EMBL" id="ODA14189.1"/>
    </source>
</evidence>
<dbReference type="STRING" id="1891224.BBP83_13985"/>
<dbReference type="Pfam" id="PF22752">
    <property type="entry name" value="DUF488-N3i"/>
    <property type="match status" value="1"/>
</dbReference>
<organism evidence="1 2">
    <name type="scientific">Acinetobacter celticus</name>
    <dbReference type="NCBI Taxonomy" id="1891224"/>
    <lineage>
        <taxon>Bacteria</taxon>
        <taxon>Pseudomonadati</taxon>
        <taxon>Pseudomonadota</taxon>
        <taxon>Gammaproteobacteria</taxon>
        <taxon>Moraxellales</taxon>
        <taxon>Moraxellaceae</taxon>
        <taxon>Acinetobacter</taxon>
    </lineage>
</organism>
<dbReference type="AlphaFoldDB" id="A0A1C3D067"/>
<reference evidence="1 2" key="1">
    <citation type="submission" date="2016-07" db="EMBL/GenBank/DDBJ databases">
        <title>Acinetobacter sp. ANC 4603.</title>
        <authorList>
            <person name="Radolfova-Krizova L."/>
            <person name="Nemec A."/>
        </authorList>
    </citation>
    <scope>NUCLEOTIDE SEQUENCE [LARGE SCALE GENOMIC DNA]</scope>
    <source>
        <strain evidence="1 2">ANC 4603</strain>
    </source>
</reference>
<name>A0A1C3D067_9GAMM</name>
<accession>A0A1C3D067</accession>
<evidence type="ECO:0000313" key="2">
    <source>
        <dbReference type="Proteomes" id="UP000186553"/>
    </source>
</evidence>
<dbReference type="PANTHER" id="PTHR36849">
    <property type="entry name" value="CYTOPLASMIC PROTEIN-RELATED"/>
    <property type="match status" value="1"/>
</dbReference>
<dbReference type="Proteomes" id="UP000186553">
    <property type="component" value="Unassembled WGS sequence"/>
</dbReference>
<protein>
    <submittedName>
        <fullName evidence="1">MarR family transcriptional regulator</fullName>
    </submittedName>
</protein>
<comment type="caution">
    <text evidence="1">The sequence shown here is derived from an EMBL/GenBank/DDBJ whole genome shotgun (WGS) entry which is preliminary data.</text>
</comment>
<dbReference type="RefSeq" id="WP_068886001.1">
    <property type="nucleotide sequence ID" value="NZ_CBCRUU010000013.1"/>
</dbReference>